<evidence type="ECO:0000313" key="5">
    <source>
        <dbReference type="EMBL" id="MCC0095296.1"/>
    </source>
</evidence>
<evidence type="ECO:0000256" key="1">
    <source>
        <dbReference type="SAM" id="MobiDB-lite"/>
    </source>
</evidence>
<dbReference type="EMBL" id="JAINUL010000001">
    <property type="protein sequence ID" value="MCC0095296.1"/>
    <property type="molecule type" value="Genomic_DNA"/>
</dbReference>
<comment type="caution">
    <text evidence="5">The sequence shown here is derived from an EMBL/GenBank/DDBJ whole genome shotgun (WGS) entry which is preliminary data.</text>
</comment>
<name>A0ABS8E2P5_9ACTN</name>
<feature type="compositionally biased region" description="Gly residues" evidence="1">
    <location>
        <begin position="800"/>
        <end position="832"/>
    </location>
</feature>
<evidence type="ECO:0000313" key="6">
    <source>
        <dbReference type="Proteomes" id="UP001520654"/>
    </source>
</evidence>
<protein>
    <submittedName>
        <fullName evidence="5">Uncharacterized protein</fullName>
    </submittedName>
</protein>
<dbReference type="InterPro" id="IPR049532">
    <property type="entry name" value="GAP1-like_C"/>
</dbReference>
<organism evidence="5 6">
    <name type="scientific">Streptomyces flavotricini</name>
    <dbReference type="NCBI Taxonomy" id="66888"/>
    <lineage>
        <taxon>Bacteria</taxon>
        <taxon>Bacillati</taxon>
        <taxon>Actinomycetota</taxon>
        <taxon>Actinomycetes</taxon>
        <taxon>Kitasatosporales</taxon>
        <taxon>Streptomycetaceae</taxon>
        <taxon>Streptomyces</taxon>
    </lineage>
</organism>
<dbReference type="Pfam" id="PF20014">
    <property type="entry name" value="GAP1-M"/>
    <property type="match status" value="1"/>
</dbReference>
<dbReference type="Pfam" id="PF20013">
    <property type="entry name" value="GAP1-N2"/>
    <property type="match status" value="1"/>
</dbReference>
<evidence type="ECO:0000259" key="3">
    <source>
        <dbReference type="Pfam" id="PF20014"/>
    </source>
</evidence>
<evidence type="ECO:0000259" key="2">
    <source>
        <dbReference type="Pfam" id="PF20013"/>
    </source>
</evidence>
<dbReference type="InterPro" id="IPR045402">
    <property type="entry name" value="GAP1-N2"/>
</dbReference>
<proteinExistence type="predicted"/>
<feature type="domain" description="GTPase-associated protein 1 middle" evidence="3">
    <location>
        <begin position="153"/>
        <end position="251"/>
    </location>
</feature>
<dbReference type="Pfam" id="PF20052">
    <property type="entry name" value="GAP1-C"/>
    <property type="match status" value="1"/>
</dbReference>
<reference evidence="5 6" key="1">
    <citation type="submission" date="2021-08" db="EMBL/GenBank/DDBJ databases">
        <title>Genomic Architecture of Streptomyces flavotricini NGL1 and Streptomyces erythrochromogenes HMS4 With Differential Plant Beneficial attributes and laccase production capabilities.</title>
        <authorList>
            <person name="Salwan R."/>
            <person name="Kaur R."/>
            <person name="Sharma V."/>
        </authorList>
    </citation>
    <scope>NUCLEOTIDE SEQUENCE [LARGE SCALE GENOMIC DNA]</scope>
    <source>
        <strain evidence="5 6">NGL1</strain>
    </source>
</reference>
<accession>A0ABS8E2P5</accession>
<sequence length="838" mass="87610">MNLAQLHYTSAPPGPDGSGFRFTAVSPGVPASLLREAEQLIGYEPPRDAPPRPSADELGSFPQALSLNVLSDGSRLLARSVYTGADYSGRWGNFHAHAIHLPQPADADRPAGGQLPITAWGSPQWAADSPPAGAPVPPLASVPAPGPLDLGALAAFVAARGRWLAGFFADVRRLAEEPAAPQLVLVERDSEAVAWWIMLACSVLPHRRGQWLTFTTYTRRPQLARQQIIGVVPEDGLGLAGQEQRYRVYDAARAAAPAPAPDPWAQTAARIWQAQRQELFAHVRRLPSGPPGASSGGPYEAGPLAALALAAGVGLDSSGRAAAADWAAGHRDALDDVQLHALARALARPAGDRGPEEAAASGRLLSALAGWAPPAVSEPLVELAVAGAVRSGGAAPPAGLLGEPARLRLAAELEPELRAALTDPAREPADRVALLRVSAQLGVDTEALLPDVAGQLARALIRDPESAYGEAVGAALAELPRLRELVLDRLDGLAAGDPAAGARLFAVTPLRPTGAGALPHLRMCAQAPGAAAGDRMKVLTRLVECSGVSLEEDPLVLRTAMRLVWGAEPPTAGEAWLALSALGERAHREAGTWESLARAAVSAPAGDGDAEALAVELLRHGSAGLPAPLRASLLLLELARNLRIREIGPGWVRQAMALGTAGPSPTAREHAYAAVAAHLLAEDRPESELRALIESNDAELLAAYRREARQPRVADRLRLDPRYAAECFATWSSQPQAGPVWQEARTDLLDGVLRPVVRSLPAPQLAALEEALARLGGRWAEDFRGWQRPGAFGRLRDRFGGSGRRGAKGGTGNPPLRGAGGPIAPGDAGGSGDDGRRP</sequence>
<dbReference type="RefSeq" id="WP_229335954.1">
    <property type="nucleotide sequence ID" value="NZ_JAINUL010000001.1"/>
</dbReference>
<feature type="domain" description="GTPase-associated protein 1 N-terminal" evidence="2">
    <location>
        <begin position="3"/>
        <end position="139"/>
    </location>
</feature>
<keyword evidence="6" id="KW-1185">Reference proteome</keyword>
<dbReference type="Proteomes" id="UP001520654">
    <property type="component" value="Unassembled WGS sequence"/>
</dbReference>
<feature type="region of interest" description="Disordered" evidence="1">
    <location>
        <begin position="1"/>
        <end position="21"/>
    </location>
</feature>
<gene>
    <name evidence="5" type="ORF">K7B10_10990</name>
</gene>
<feature type="region of interest" description="Disordered" evidence="1">
    <location>
        <begin position="794"/>
        <end position="838"/>
    </location>
</feature>
<feature type="domain" description="GTPase-associated protein 1-like C-terminal" evidence="4">
    <location>
        <begin position="272"/>
        <end position="783"/>
    </location>
</feature>
<dbReference type="InterPro" id="IPR045401">
    <property type="entry name" value="GAP1-M"/>
</dbReference>
<evidence type="ECO:0000259" key="4">
    <source>
        <dbReference type="Pfam" id="PF20052"/>
    </source>
</evidence>